<gene>
    <name evidence="2" type="ORF">LTR36_009967</name>
</gene>
<organism evidence="2 3">
    <name type="scientific">Oleoguttula mirabilis</name>
    <dbReference type="NCBI Taxonomy" id="1507867"/>
    <lineage>
        <taxon>Eukaryota</taxon>
        <taxon>Fungi</taxon>
        <taxon>Dikarya</taxon>
        <taxon>Ascomycota</taxon>
        <taxon>Pezizomycotina</taxon>
        <taxon>Dothideomycetes</taxon>
        <taxon>Dothideomycetidae</taxon>
        <taxon>Mycosphaerellales</taxon>
        <taxon>Teratosphaeriaceae</taxon>
        <taxon>Oleoguttula</taxon>
    </lineage>
</organism>
<feature type="compositionally biased region" description="Polar residues" evidence="1">
    <location>
        <begin position="69"/>
        <end position="79"/>
    </location>
</feature>
<accession>A0AAV9J4M2</accession>
<feature type="region of interest" description="Disordered" evidence="1">
    <location>
        <begin position="1"/>
        <end position="81"/>
    </location>
</feature>
<comment type="caution">
    <text evidence="2">The sequence shown here is derived from an EMBL/GenBank/DDBJ whole genome shotgun (WGS) entry which is preliminary data.</text>
</comment>
<name>A0AAV9J4M2_9PEZI</name>
<evidence type="ECO:0000313" key="3">
    <source>
        <dbReference type="Proteomes" id="UP001324427"/>
    </source>
</evidence>
<proteinExistence type="predicted"/>
<dbReference type="EMBL" id="JAVFHQ010000079">
    <property type="protein sequence ID" value="KAK4539925.1"/>
    <property type="molecule type" value="Genomic_DNA"/>
</dbReference>
<dbReference type="AlphaFoldDB" id="A0AAV9J4M2"/>
<protein>
    <submittedName>
        <fullName evidence="2">Uncharacterized protein</fullName>
    </submittedName>
</protein>
<evidence type="ECO:0000313" key="2">
    <source>
        <dbReference type="EMBL" id="KAK4539925.1"/>
    </source>
</evidence>
<dbReference type="Proteomes" id="UP001324427">
    <property type="component" value="Unassembled WGS sequence"/>
</dbReference>
<keyword evidence="3" id="KW-1185">Reference proteome</keyword>
<evidence type="ECO:0000256" key="1">
    <source>
        <dbReference type="SAM" id="MobiDB-lite"/>
    </source>
</evidence>
<sequence>MSCTGGFGNKRKHESSVESPAKRLRFDTRSAKTSSRNHDAFPPSPAIYAEQEARKQSPGSGTHVEANENRGSISASQTLSRDEDQVTSLRRIFSLLVPRCRIVDRSEEQHAEIEKEIHRLQEGDDGIVSTIRSLTSLTDGDDEYDQYVRRDTESELAGLFQTKRLAQERGATLRKRIDADLSAVSQLEDELHIVLIDAETQELDVVLTHKLLPDVGDAFFEQLSKDYATRQADQGNQSIRQSFEEGIETVREGLEVAQGVPADCNANPDNPWTDTIYVEHRIDEYMKSIARTTEQCRQLDVVLGLMP</sequence>
<feature type="compositionally biased region" description="Basic and acidic residues" evidence="1">
    <location>
        <begin position="14"/>
        <end position="30"/>
    </location>
</feature>
<reference evidence="2 3" key="1">
    <citation type="submission" date="2021-11" db="EMBL/GenBank/DDBJ databases">
        <title>Black yeast isolated from Biological Soil Crust.</title>
        <authorList>
            <person name="Kurbessoian T."/>
        </authorList>
    </citation>
    <scope>NUCLEOTIDE SEQUENCE [LARGE SCALE GENOMIC DNA]</scope>
    <source>
        <strain evidence="2 3">CCFEE 5522</strain>
    </source>
</reference>